<dbReference type="SUPFAM" id="SSF82185">
    <property type="entry name" value="Histone H3 K4-specific methyltransferase SET7/9 N-terminal domain"/>
    <property type="match status" value="1"/>
</dbReference>
<dbReference type="Gene3D" id="3.40.50.300">
    <property type="entry name" value="P-loop containing nucleotide triphosphate hydrolases"/>
    <property type="match status" value="2"/>
</dbReference>
<dbReference type="GO" id="GO:0006886">
    <property type="term" value="P:intracellular protein transport"/>
    <property type="evidence" value="ECO:0007669"/>
    <property type="project" value="InterPro"/>
</dbReference>
<dbReference type="Pfam" id="PF07517">
    <property type="entry name" value="SecA_DEAD"/>
    <property type="match status" value="1"/>
</dbReference>
<dbReference type="GO" id="GO:0006605">
    <property type="term" value="P:protein targeting"/>
    <property type="evidence" value="ECO:0007669"/>
    <property type="project" value="InterPro"/>
</dbReference>
<evidence type="ECO:0000256" key="1">
    <source>
        <dbReference type="ARBA" id="ARBA00022927"/>
    </source>
</evidence>
<keyword evidence="2" id="KW-0811">Translocation</keyword>
<accession>A0A814S658</accession>
<keyword evidence="1" id="KW-0813">Transport</keyword>
<feature type="region of interest" description="Disordered" evidence="4">
    <location>
        <begin position="1"/>
        <end position="33"/>
    </location>
</feature>
<reference evidence="6" key="1">
    <citation type="submission" date="2021-02" db="EMBL/GenBank/DDBJ databases">
        <authorList>
            <person name="Nowell W R."/>
        </authorList>
    </citation>
    <scope>NUCLEOTIDE SEQUENCE</scope>
</reference>
<dbReference type="InterPro" id="IPR011115">
    <property type="entry name" value="SecA_DEAD"/>
</dbReference>
<evidence type="ECO:0000313" key="7">
    <source>
        <dbReference type="Proteomes" id="UP000663828"/>
    </source>
</evidence>
<dbReference type="GO" id="GO:0005524">
    <property type="term" value="F:ATP binding"/>
    <property type="evidence" value="ECO:0007669"/>
    <property type="project" value="InterPro"/>
</dbReference>
<organism evidence="6 7">
    <name type="scientific">Adineta ricciae</name>
    <name type="common">Rotifer</name>
    <dbReference type="NCBI Taxonomy" id="249248"/>
    <lineage>
        <taxon>Eukaryota</taxon>
        <taxon>Metazoa</taxon>
        <taxon>Spiralia</taxon>
        <taxon>Gnathifera</taxon>
        <taxon>Rotifera</taxon>
        <taxon>Eurotatoria</taxon>
        <taxon>Bdelloidea</taxon>
        <taxon>Adinetida</taxon>
        <taxon>Adinetidae</taxon>
        <taxon>Adineta</taxon>
    </lineage>
</organism>
<sequence length="1603" mass="186599">MVFEKNQNSHDRGVLPIKPFKGGEDEASSDEDDVDIGDISCMPHISIVKKKEEKIYQHLLPIDNGFYDGTLDKDLLREGLGTYSLNNGEEYYSGSWKLDRPNGYGYHIQNYGSTIYHGEFYEGKLKEGFGKVTLSNKYEYRGTVTDGQFHGLGFLSIKIAGLTDMDKPNEKKETLRLIAEWDMGKTKIIYVDEVKRYYHYHSESFYKTLESTLSSYNETLQEQKKYFEILLDIVEKHLNLSVLDEISIHADLPATLRSSANLLYALDESYTNLKKYTEIDTGPNYIERVKSACTRGLQTYARRLASTDDGDNRSGFSVRDIFDNKLSSFTKQSRLEDLIPVLSFDIFAIDLIKKLVNSVNERSVQILTENRPEFIEHHKNRIKSIWADYLECLANTNSSGERYQFYFDCYANLLKLSAGNEAKDKIELIIINAMTLVLENLKPWRVIDGNNIFHENTPIKKIGDDLIIGILRNTKSEMKGFFQNNADDFEEIFKSIIVHYENHLVNKLHPNYQNSIQEIIQINEYFIEISKTKNSPILTLQFETIKTYVHELTTYIDRFRNFNHQFRELSKKFSSLFPNQTKTRFDLIASEILRSIEDLLIKILATEPIITNRDEIVRKYSPPLENSLRQAAHDKLINDVVVLLDMGAKINDRSPSSGQTALHRAVENQDRNMILLLLKRGASRNIEDNDGRSPNYYAKQNNLDFEQIFLEGNDADKDTSVRLFALQKLNDFLANLLSLNLTWIVECKNIEASNQYIQPWTRFLFKIPGVRALHLSTAEPFEKYLFEIAGMKGLYSVIDIEKATSQVKTPHKHYTLETVRDFVDIVRTMNFPLRFDSSAVIRARADFITAISNSLKYLNDQVKYSSLEQFKEEFLSPFRRVTENIGCYEEFHKKLETIETYFVYERKLREITVEQALETFKRKNGALPGCDLVKKYFKNYEKYFKRYFYQIIERKSSSAIRDVISETKKNAKFDKNTIPQIIAGLSVIFSLGISDFIGKNSENQYVLKENFDKTCFLQPHCIQILGVFFLLNMNDEKNDSLLSGLAEITTGQGKSWVLALLAAYFSLIGYRVTVSCYSDYLTKRDSEYFRRYFEPFDLNKSVQYRTFKTMCEEQLVKKNEKKNLRNLISDILQGENLSPEVRNEAMKEKSILLIDEVDVFFSDEFGMPYKPGLRIPNRSLAKVQKDIWQKTFTRQKNIHKSSETELIKESSTDKFIATLNEFNMLNKHLKSMIDTAAEIYQDMNGTNELRNKYRIEGNNLQTRDANDKFVSTVWYGYENSFYYLKLMHEKHGRFHEEELNEENFGYFSIQCGLLSYSELPKTYHRIFGVSGSLQCLSAAERSLLEYYDIQQSLYCPSFFGGSRFIFDDMKDFLIKESKEEWAEKIATCARRNLSHQRSVLIFFYDENQLKEFYLKYSANLGIDPYFATQNEIYVGENCESIDRERFIRDEYAGHHGKVTLLTRELGRGVDFQTEPIVNQNGGMHVIQTFFSENIREEIQIRGRTARKDEPGSYELIVCLQHLRNPGLSGMNTWKFTAVTKDTTYKELDRQRTEFVNKSCQEKIRTIEGNSGNHKRTLSFFQRAVSECNDRNRHEFINEIAKLQ</sequence>
<feature type="domain" description="SecA family profile" evidence="5">
    <location>
        <begin position="929"/>
        <end position="1556"/>
    </location>
</feature>
<keyword evidence="1" id="KW-0653">Protein transport</keyword>
<evidence type="ECO:0000313" key="6">
    <source>
        <dbReference type="EMBL" id="CAF1140901.1"/>
    </source>
</evidence>
<dbReference type="PROSITE" id="PS50088">
    <property type="entry name" value="ANK_REPEAT"/>
    <property type="match status" value="1"/>
</dbReference>
<dbReference type="PANTHER" id="PTHR30612">
    <property type="entry name" value="SECA INNER MEMBRANE COMPONENT OF SEC PROTEIN SECRETION SYSTEM"/>
    <property type="match status" value="1"/>
</dbReference>
<evidence type="ECO:0000259" key="5">
    <source>
        <dbReference type="PROSITE" id="PS51196"/>
    </source>
</evidence>
<dbReference type="InterPro" id="IPR036770">
    <property type="entry name" value="Ankyrin_rpt-contain_sf"/>
</dbReference>
<dbReference type="PANTHER" id="PTHR30612:SF0">
    <property type="entry name" value="CHLOROPLAST PROTEIN-TRANSPORTING ATPASE"/>
    <property type="match status" value="1"/>
</dbReference>
<gene>
    <name evidence="6" type="ORF">XAT740_LOCUS20415</name>
</gene>
<dbReference type="SUPFAM" id="SSF48403">
    <property type="entry name" value="Ankyrin repeat"/>
    <property type="match status" value="1"/>
</dbReference>
<dbReference type="EMBL" id="CAJNOR010001426">
    <property type="protein sequence ID" value="CAF1140901.1"/>
    <property type="molecule type" value="Genomic_DNA"/>
</dbReference>
<evidence type="ECO:0000256" key="3">
    <source>
        <dbReference type="PROSITE-ProRule" id="PRU00023"/>
    </source>
</evidence>
<evidence type="ECO:0000256" key="4">
    <source>
        <dbReference type="SAM" id="MobiDB-lite"/>
    </source>
</evidence>
<dbReference type="Gene3D" id="1.25.40.20">
    <property type="entry name" value="Ankyrin repeat-containing domain"/>
    <property type="match status" value="1"/>
</dbReference>
<dbReference type="PROSITE" id="PS50297">
    <property type="entry name" value="ANK_REP_REGION"/>
    <property type="match status" value="1"/>
</dbReference>
<dbReference type="InterPro" id="IPR000185">
    <property type="entry name" value="SecA"/>
</dbReference>
<name>A0A814S658_ADIRI</name>
<protein>
    <recommendedName>
        <fullName evidence="5">SecA family profile domain-containing protein</fullName>
    </recommendedName>
</protein>
<dbReference type="PROSITE" id="PS51196">
    <property type="entry name" value="SECA_MOTOR_DEAD"/>
    <property type="match status" value="1"/>
</dbReference>
<comment type="caution">
    <text evidence="6">The sequence shown here is derived from an EMBL/GenBank/DDBJ whole genome shotgun (WGS) entry which is preliminary data.</text>
</comment>
<feature type="repeat" description="ANK" evidence="3">
    <location>
        <begin position="657"/>
        <end position="689"/>
    </location>
</feature>
<dbReference type="Pfam" id="PF12796">
    <property type="entry name" value="Ank_2"/>
    <property type="match status" value="1"/>
</dbReference>
<keyword evidence="3" id="KW-0040">ANK repeat</keyword>
<keyword evidence="7" id="KW-1185">Reference proteome</keyword>
<dbReference type="SMART" id="SM00248">
    <property type="entry name" value="ANK"/>
    <property type="match status" value="1"/>
</dbReference>
<dbReference type="Proteomes" id="UP000663828">
    <property type="component" value="Unassembled WGS sequence"/>
</dbReference>
<proteinExistence type="predicted"/>
<dbReference type="GO" id="GO:0016020">
    <property type="term" value="C:membrane"/>
    <property type="evidence" value="ECO:0007669"/>
    <property type="project" value="InterPro"/>
</dbReference>
<dbReference type="GO" id="GO:0017038">
    <property type="term" value="P:protein import"/>
    <property type="evidence" value="ECO:0007669"/>
    <property type="project" value="InterPro"/>
</dbReference>
<dbReference type="InterPro" id="IPR027417">
    <property type="entry name" value="P-loop_NTPase"/>
</dbReference>
<dbReference type="SUPFAM" id="SSF52540">
    <property type="entry name" value="P-loop containing nucleoside triphosphate hydrolases"/>
    <property type="match status" value="2"/>
</dbReference>
<dbReference type="InterPro" id="IPR002110">
    <property type="entry name" value="Ankyrin_rpt"/>
</dbReference>
<dbReference type="InterPro" id="IPR014018">
    <property type="entry name" value="SecA_motor_DEAD"/>
</dbReference>
<evidence type="ECO:0000256" key="2">
    <source>
        <dbReference type="ARBA" id="ARBA00023010"/>
    </source>
</evidence>